<dbReference type="SUPFAM" id="SSF103473">
    <property type="entry name" value="MFS general substrate transporter"/>
    <property type="match status" value="1"/>
</dbReference>
<dbReference type="GO" id="GO:0005886">
    <property type="term" value="C:plasma membrane"/>
    <property type="evidence" value="ECO:0007669"/>
    <property type="project" value="UniProtKB-SubCell"/>
</dbReference>
<keyword evidence="3" id="KW-0813">Transport</keyword>
<dbReference type="InterPro" id="IPR020846">
    <property type="entry name" value="MFS_dom"/>
</dbReference>
<dbReference type="PATRIC" id="fig|1179773.3.peg.2719"/>
<dbReference type="KEGG" id="sesp:BN6_27220"/>
<keyword evidence="4" id="KW-1003">Cell membrane</keyword>
<keyword evidence="11" id="KW-1185">Reference proteome</keyword>
<dbReference type="Pfam" id="PF07690">
    <property type="entry name" value="MFS_1"/>
    <property type="match status" value="1"/>
</dbReference>
<dbReference type="PROSITE" id="PS50850">
    <property type="entry name" value="MFS"/>
    <property type="match status" value="1"/>
</dbReference>
<dbReference type="InterPro" id="IPR004638">
    <property type="entry name" value="EmrB-like"/>
</dbReference>
<accession>K0JZE0</accession>
<feature type="transmembrane region" description="Helical" evidence="8">
    <location>
        <begin position="319"/>
        <end position="338"/>
    </location>
</feature>
<evidence type="ECO:0000313" key="10">
    <source>
        <dbReference type="EMBL" id="CCH30034.1"/>
    </source>
</evidence>
<dbReference type="EMBL" id="HE804045">
    <property type="protein sequence ID" value="CCH30034.1"/>
    <property type="molecule type" value="Genomic_DNA"/>
</dbReference>
<feature type="transmembrane region" description="Helical" evidence="8">
    <location>
        <begin position="407"/>
        <end position="431"/>
    </location>
</feature>
<feature type="transmembrane region" description="Helical" evidence="8">
    <location>
        <begin position="238"/>
        <end position="258"/>
    </location>
</feature>
<evidence type="ECO:0000256" key="8">
    <source>
        <dbReference type="SAM" id="Phobius"/>
    </source>
</evidence>
<feature type="transmembrane region" description="Helical" evidence="8">
    <location>
        <begin position="376"/>
        <end position="395"/>
    </location>
</feature>
<evidence type="ECO:0000256" key="3">
    <source>
        <dbReference type="ARBA" id="ARBA00022448"/>
    </source>
</evidence>
<dbReference type="RefSeq" id="WP_015100146.1">
    <property type="nucleotide sequence ID" value="NC_019673.1"/>
</dbReference>
<gene>
    <name evidence="10" type="ordered locus">BN6_27220</name>
</gene>
<feature type="transmembrane region" description="Helical" evidence="8">
    <location>
        <begin position="21"/>
        <end position="39"/>
    </location>
</feature>
<evidence type="ECO:0000256" key="1">
    <source>
        <dbReference type="ARBA" id="ARBA00004651"/>
    </source>
</evidence>
<comment type="subcellular location">
    <subcellularLocation>
        <location evidence="1">Cell membrane</location>
        <topology evidence="1">Multi-pass membrane protein</topology>
    </subcellularLocation>
</comment>
<dbReference type="GO" id="GO:0022857">
    <property type="term" value="F:transmembrane transporter activity"/>
    <property type="evidence" value="ECO:0007669"/>
    <property type="project" value="InterPro"/>
</dbReference>
<name>K0JZE0_SACES</name>
<dbReference type="eggNOG" id="COG0477">
    <property type="taxonomic scope" value="Bacteria"/>
</dbReference>
<sequence>MANAVGKVAERGREPVEVGRGARNAIVAVIMLGMLLAALDQTIVATALPTIVSDLGGAGHLSWVVTSYLLAETIMTALIGKFGDLFGRKPAFLVSVALFMVGSFLCGWADSMTWLIVARAIQGLGAGGLMVTSMAVIADVVPLSERGKYQGLIGALFGVSTVVGPLLGGLFVDHLSWRWAFYVNLPLGVLVLVVGFLRLPGVRTTAKPRIDYLGILLIALAATGLTLVTSWGGVEYEWASPTILWMAAGSLVALALFVRVELRAAEPMLPMRLFRNPVFTVCCVLSFVVGFAMLGGVTFLPTYLQYVHGASATQSGLEMLPLVVGLLVASIVTGNVISKTGRYRVFPILGSLLMVAGLLLLSLLDVDTAFWEASAYMLVLGLGVGMCMPVPVVVVQSTSSYEDLGVATSGVSFIRTLGSSFGVAIFGSIYASNLPEKLAAALPPGVDPRAASNVQALHALPDQLKAPIVAAYAETLQGVFLWAAPVAAVAFVVALFLREVPLRDTARAAATGNNGVGESFAVPQSTVSSQELEKLVALIVSKERRDPTPEVLAGSGLPLTHAQAWLLVKVFRQSAHRGAATLDRLAAETKVPPGIFEPVARQLMTKGLLTESDDDYRFTPEGSATFARLVSSWRDWLHVKLVDWQCDDPEFTEAVDRVAADLVITSQSLTTRHPTPV</sequence>
<feature type="domain" description="Major facilitator superfamily (MFS) profile" evidence="9">
    <location>
        <begin position="26"/>
        <end position="502"/>
    </location>
</feature>
<dbReference type="Gene3D" id="1.20.1720.10">
    <property type="entry name" value="Multidrug resistance protein D"/>
    <property type="match status" value="1"/>
</dbReference>
<feature type="transmembrane region" description="Helical" evidence="8">
    <location>
        <begin position="179"/>
        <end position="200"/>
    </location>
</feature>
<dbReference type="Gene3D" id="1.20.1250.20">
    <property type="entry name" value="MFS general substrate transporter like domains"/>
    <property type="match status" value="1"/>
</dbReference>
<evidence type="ECO:0000256" key="7">
    <source>
        <dbReference type="ARBA" id="ARBA00023136"/>
    </source>
</evidence>
<evidence type="ECO:0000313" key="11">
    <source>
        <dbReference type="Proteomes" id="UP000006281"/>
    </source>
</evidence>
<feature type="transmembrane region" description="Helical" evidence="8">
    <location>
        <begin position="59"/>
        <end position="79"/>
    </location>
</feature>
<feature type="transmembrane region" description="Helical" evidence="8">
    <location>
        <begin position="345"/>
        <end position="364"/>
    </location>
</feature>
<dbReference type="CDD" id="cd17502">
    <property type="entry name" value="MFS_Azr1_MDR_like"/>
    <property type="match status" value="1"/>
</dbReference>
<organism evidence="10 11">
    <name type="scientific">Saccharothrix espanaensis (strain ATCC 51144 / DSM 44229 / JCM 9112 / NBRC 15066 / NRRL 15764)</name>
    <dbReference type="NCBI Taxonomy" id="1179773"/>
    <lineage>
        <taxon>Bacteria</taxon>
        <taxon>Bacillati</taxon>
        <taxon>Actinomycetota</taxon>
        <taxon>Actinomycetes</taxon>
        <taxon>Pseudonocardiales</taxon>
        <taxon>Pseudonocardiaceae</taxon>
        <taxon>Saccharothrix</taxon>
    </lineage>
</organism>
<reference evidence="10 11" key="1">
    <citation type="journal article" date="2012" name="BMC Genomics">
        <title>Complete genome sequence of Saccharothrix espanaensis DSM 44229T and comparison to the other completely sequenced Pseudonocardiaceae.</title>
        <authorList>
            <person name="Strobel T."/>
            <person name="Al-Dilaimi A."/>
            <person name="Blom J."/>
            <person name="Gessner A."/>
            <person name="Kalinowski J."/>
            <person name="Luzhetska M."/>
            <person name="Puhler A."/>
            <person name="Szczepanowski R."/>
            <person name="Bechthold A."/>
            <person name="Ruckert C."/>
        </authorList>
    </citation>
    <scope>NUCLEOTIDE SEQUENCE [LARGE SCALE GENOMIC DNA]</scope>
    <source>
        <strain evidence="11">ATCC 51144 / DSM 44229 / JCM 9112 / NBRC 15066 / NRRL 15764</strain>
    </source>
</reference>
<feature type="transmembrane region" description="Helical" evidence="8">
    <location>
        <begin position="479"/>
        <end position="497"/>
    </location>
</feature>
<dbReference type="AlphaFoldDB" id="K0JZE0"/>
<evidence type="ECO:0000256" key="4">
    <source>
        <dbReference type="ARBA" id="ARBA00022475"/>
    </source>
</evidence>
<evidence type="ECO:0000256" key="2">
    <source>
        <dbReference type="ARBA" id="ARBA00007520"/>
    </source>
</evidence>
<dbReference type="InterPro" id="IPR011701">
    <property type="entry name" value="MFS"/>
</dbReference>
<dbReference type="InterPro" id="IPR036259">
    <property type="entry name" value="MFS_trans_sf"/>
</dbReference>
<evidence type="ECO:0000259" key="9">
    <source>
        <dbReference type="PROSITE" id="PS50850"/>
    </source>
</evidence>
<dbReference type="PANTHER" id="PTHR23501:SF197">
    <property type="entry name" value="COMD"/>
    <property type="match status" value="1"/>
</dbReference>
<evidence type="ECO:0000256" key="5">
    <source>
        <dbReference type="ARBA" id="ARBA00022692"/>
    </source>
</evidence>
<dbReference type="Proteomes" id="UP000006281">
    <property type="component" value="Chromosome"/>
</dbReference>
<dbReference type="PANTHER" id="PTHR23501">
    <property type="entry name" value="MAJOR FACILITATOR SUPERFAMILY"/>
    <property type="match status" value="1"/>
</dbReference>
<keyword evidence="7 8" id="KW-0472">Membrane</keyword>
<feature type="transmembrane region" description="Helical" evidence="8">
    <location>
        <begin position="212"/>
        <end position="232"/>
    </location>
</feature>
<feature type="transmembrane region" description="Helical" evidence="8">
    <location>
        <begin position="149"/>
        <end position="167"/>
    </location>
</feature>
<evidence type="ECO:0000256" key="6">
    <source>
        <dbReference type="ARBA" id="ARBA00022989"/>
    </source>
</evidence>
<feature type="transmembrane region" description="Helical" evidence="8">
    <location>
        <begin position="116"/>
        <end position="137"/>
    </location>
</feature>
<proteinExistence type="inferred from homology"/>
<dbReference type="FunFam" id="1.20.1720.10:FF:000004">
    <property type="entry name" value="EmrB/QacA family drug resistance transporter"/>
    <property type="match status" value="1"/>
</dbReference>
<feature type="transmembrane region" description="Helical" evidence="8">
    <location>
        <begin position="91"/>
        <end position="110"/>
    </location>
</feature>
<protein>
    <submittedName>
        <fullName evidence="10">Putative MFS-type transporter</fullName>
    </submittedName>
</protein>
<dbReference type="BioCyc" id="SESP1179773:BN6_RS13200-MONOMER"/>
<dbReference type="NCBIfam" id="TIGR00711">
    <property type="entry name" value="efflux_EmrB"/>
    <property type="match status" value="1"/>
</dbReference>
<dbReference type="PRINTS" id="PR01036">
    <property type="entry name" value="TCRTETB"/>
</dbReference>
<comment type="similarity">
    <text evidence="2">Belongs to the major facilitator superfamily. TCR/Tet family.</text>
</comment>
<dbReference type="STRING" id="1179773.BN6_27220"/>
<dbReference type="HOGENOM" id="CLU_000960_2_4_11"/>
<feature type="transmembrane region" description="Helical" evidence="8">
    <location>
        <begin position="278"/>
        <end position="299"/>
    </location>
</feature>
<keyword evidence="5 8" id="KW-0812">Transmembrane</keyword>
<keyword evidence="6 8" id="KW-1133">Transmembrane helix</keyword>